<evidence type="ECO:0008006" key="4">
    <source>
        <dbReference type="Google" id="ProtNLM"/>
    </source>
</evidence>
<sequence>MPPRKIVNEQEVIRWFEENRTYTWMQEEYRRKYGIETTIPMWSAFRRRRGIDRRHMRASDLLPWRMKDEHRHLYPAMMLRAEARERAGRGVTGREETRLAAWRTMLKEENLVVHYDADTEEGFFYVPREEGDTDIIREPPQAKRGNKPQD</sequence>
<keyword evidence="3" id="KW-1185">Reference proteome</keyword>
<accession>A0A239F2G2</accession>
<name>A0A239F2G2_9ACTN</name>
<protein>
    <recommendedName>
        <fullName evidence="4">Immunity repressor</fullName>
    </recommendedName>
</protein>
<dbReference type="OrthoDB" id="4167052at2"/>
<organism evidence="2 3">
    <name type="scientific">Actinacidiphila glaucinigra</name>
    <dbReference type="NCBI Taxonomy" id="235986"/>
    <lineage>
        <taxon>Bacteria</taxon>
        <taxon>Bacillati</taxon>
        <taxon>Actinomycetota</taxon>
        <taxon>Actinomycetes</taxon>
        <taxon>Kitasatosporales</taxon>
        <taxon>Streptomycetaceae</taxon>
        <taxon>Actinacidiphila</taxon>
    </lineage>
</organism>
<dbReference type="RefSeq" id="WP_089224237.1">
    <property type="nucleotide sequence ID" value="NZ_FZOF01000006.1"/>
</dbReference>
<dbReference type="EMBL" id="FZOF01000006">
    <property type="protein sequence ID" value="SNS50738.1"/>
    <property type="molecule type" value="Genomic_DNA"/>
</dbReference>
<proteinExistence type="predicted"/>
<evidence type="ECO:0000313" key="3">
    <source>
        <dbReference type="Proteomes" id="UP000198280"/>
    </source>
</evidence>
<dbReference type="Proteomes" id="UP000198280">
    <property type="component" value="Unassembled WGS sequence"/>
</dbReference>
<evidence type="ECO:0000313" key="2">
    <source>
        <dbReference type="EMBL" id="SNS50738.1"/>
    </source>
</evidence>
<reference evidence="2 3" key="1">
    <citation type="submission" date="2017-06" db="EMBL/GenBank/DDBJ databases">
        <authorList>
            <person name="Kim H.J."/>
            <person name="Triplett B.A."/>
        </authorList>
    </citation>
    <scope>NUCLEOTIDE SEQUENCE [LARGE SCALE GENOMIC DNA]</scope>
    <source>
        <strain evidence="2 3">CGMCC 4.1858</strain>
    </source>
</reference>
<gene>
    <name evidence="2" type="ORF">SAMN05216252_106264</name>
</gene>
<evidence type="ECO:0000256" key="1">
    <source>
        <dbReference type="SAM" id="MobiDB-lite"/>
    </source>
</evidence>
<feature type="region of interest" description="Disordered" evidence="1">
    <location>
        <begin position="129"/>
        <end position="150"/>
    </location>
</feature>
<dbReference type="AlphaFoldDB" id="A0A239F2G2"/>